<dbReference type="InterPro" id="IPR003172">
    <property type="entry name" value="ML_dom"/>
</dbReference>
<dbReference type="EnsemblPlants" id="AUR62020213-RA">
    <property type="protein sequence ID" value="AUR62020213-RA:cds"/>
    <property type="gene ID" value="AUR62020213"/>
</dbReference>
<feature type="domain" description="MD-2-related lipid-recognition" evidence="1">
    <location>
        <begin position="165"/>
        <end position="276"/>
    </location>
</feature>
<accession>A0A803LXL2</accession>
<dbReference type="PANTHER" id="PTHR35304:SF1">
    <property type="entry name" value="OS05G0120300 PROTEIN"/>
    <property type="match status" value="1"/>
</dbReference>
<dbReference type="Gramene" id="AUR62020213-RA">
    <property type="protein sequence ID" value="AUR62020213-RA:cds"/>
    <property type="gene ID" value="AUR62020213"/>
</dbReference>
<dbReference type="SMART" id="SM00737">
    <property type="entry name" value="ML"/>
    <property type="match status" value="1"/>
</dbReference>
<reference evidence="2" key="1">
    <citation type="journal article" date="2017" name="Nature">
        <title>The genome of Chenopodium quinoa.</title>
        <authorList>
            <person name="Jarvis D.E."/>
            <person name="Ho Y.S."/>
            <person name="Lightfoot D.J."/>
            <person name="Schmoeckel S.M."/>
            <person name="Li B."/>
            <person name="Borm T.J.A."/>
            <person name="Ohyanagi H."/>
            <person name="Mineta K."/>
            <person name="Michell C.T."/>
            <person name="Saber N."/>
            <person name="Kharbatia N.M."/>
            <person name="Rupper R.R."/>
            <person name="Sharp A.R."/>
            <person name="Dally N."/>
            <person name="Boughton B.A."/>
            <person name="Woo Y.H."/>
            <person name="Gao G."/>
            <person name="Schijlen E.G.W.M."/>
            <person name="Guo X."/>
            <person name="Momin A.A."/>
            <person name="Negrao S."/>
            <person name="Al-Babili S."/>
            <person name="Gehring C."/>
            <person name="Roessner U."/>
            <person name="Jung C."/>
            <person name="Murphy K."/>
            <person name="Arold S.T."/>
            <person name="Gojobori T."/>
            <person name="van der Linden C.G."/>
            <person name="van Loo E.N."/>
            <person name="Jellen E.N."/>
            <person name="Maughan P.J."/>
            <person name="Tester M."/>
        </authorList>
    </citation>
    <scope>NUCLEOTIDE SEQUENCE [LARGE SCALE GENOMIC DNA]</scope>
    <source>
        <strain evidence="2">cv. PI 614886</strain>
    </source>
</reference>
<reference evidence="2" key="2">
    <citation type="submission" date="2021-03" db="UniProtKB">
        <authorList>
            <consortium name="EnsemblPlants"/>
        </authorList>
    </citation>
    <scope>IDENTIFICATION</scope>
</reference>
<protein>
    <recommendedName>
        <fullName evidence="1">MD-2-related lipid-recognition domain-containing protein</fullName>
    </recommendedName>
</protein>
<dbReference type="AlphaFoldDB" id="A0A803LXL2"/>
<dbReference type="SUPFAM" id="SSF81296">
    <property type="entry name" value="E set domains"/>
    <property type="match status" value="1"/>
</dbReference>
<dbReference type="InterPro" id="IPR014756">
    <property type="entry name" value="Ig_E-set"/>
</dbReference>
<dbReference type="PANTHER" id="PTHR35304">
    <property type="entry name" value="OS05G0120300 PROTEIN-RELATED"/>
    <property type="match status" value="1"/>
</dbReference>
<organism evidence="2 3">
    <name type="scientific">Chenopodium quinoa</name>
    <name type="common">Quinoa</name>
    <dbReference type="NCBI Taxonomy" id="63459"/>
    <lineage>
        <taxon>Eukaryota</taxon>
        <taxon>Viridiplantae</taxon>
        <taxon>Streptophyta</taxon>
        <taxon>Embryophyta</taxon>
        <taxon>Tracheophyta</taxon>
        <taxon>Spermatophyta</taxon>
        <taxon>Magnoliopsida</taxon>
        <taxon>eudicotyledons</taxon>
        <taxon>Gunneridae</taxon>
        <taxon>Pentapetalae</taxon>
        <taxon>Caryophyllales</taxon>
        <taxon>Chenopodiaceae</taxon>
        <taxon>Chenopodioideae</taxon>
        <taxon>Atripliceae</taxon>
        <taxon>Chenopodium</taxon>
    </lineage>
</organism>
<evidence type="ECO:0000313" key="3">
    <source>
        <dbReference type="Proteomes" id="UP000596660"/>
    </source>
</evidence>
<proteinExistence type="predicted"/>
<evidence type="ECO:0000313" key="2">
    <source>
        <dbReference type="EnsemblPlants" id="AUR62020213-RA:cds"/>
    </source>
</evidence>
<dbReference type="Proteomes" id="UP000596660">
    <property type="component" value="Unplaced"/>
</dbReference>
<keyword evidence="3" id="KW-1185">Reference proteome</keyword>
<sequence>MSSVCISSCIDDARVSTTRVRATYVNLYKWPESDAEFVRSVSSRGPGHPRPKVVESISCRQIYLRSYTFTRKESVNEKTKKCIGRVKERVVNGGKKRASSQQQQEKKEKSVRNVKEVSCSAIKSIFRKLLFCSASVDVVDANDSLGSHLRGGFSHDPSPIEMGSYKKANYAVEVKGVEFNPDPVVPGKEAVFSISASSAGVISEGEVMIDVSYFGLHVHSETIDLCQETSCPIPAGDFVLSHKQTLPIFTPPGSYTLKLRIRDSSDQLLTCGSFGFKIGFGGSAF</sequence>
<dbReference type="Gene3D" id="2.60.40.770">
    <property type="match status" value="1"/>
</dbReference>
<evidence type="ECO:0000259" key="1">
    <source>
        <dbReference type="SMART" id="SM00737"/>
    </source>
</evidence>
<name>A0A803LXL2_CHEQI</name>
<dbReference type="Pfam" id="PF02221">
    <property type="entry name" value="E1_DerP2_DerF2"/>
    <property type="match status" value="1"/>
</dbReference>